<feature type="transmembrane region" description="Helical" evidence="6">
    <location>
        <begin position="349"/>
        <end position="371"/>
    </location>
</feature>
<feature type="transmembrane region" description="Helical" evidence="6">
    <location>
        <begin position="176"/>
        <end position="194"/>
    </location>
</feature>
<accession>A0A084IJ30</accession>
<evidence type="ECO:0000256" key="4">
    <source>
        <dbReference type="ARBA" id="ARBA00023136"/>
    </source>
</evidence>
<feature type="transmembrane region" description="Helical" evidence="6">
    <location>
        <begin position="148"/>
        <end position="170"/>
    </location>
</feature>
<keyword evidence="9" id="KW-1185">Reference proteome</keyword>
<feature type="transmembrane region" description="Helical" evidence="6">
    <location>
        <begin position="326"/>
        <end position="343"/>
    </location>
</feature>
<dbReference type="InterPro" id="IPR036259">
    <property type="entry name" value="MFS_trans_sf"/>
</dbReference>
<evidence type="ECO:0000256" key="2">
    <source>
        <dbReference type="ARBA" id="ARBA00022692"/>
    </source>
</evidence>
<feature type="transmembrane region" description="Helical" evidence="6">
    <location>
        <begin position="85"/>
        <end position="109"/>
    </location>
</feature>
<evidence type="ECO:0000256" key="3">
    <source>
        <dbReference type="ARBA" id="ARBA00022989"/>
    </source>
</evidence>
<dbReference type="RefSeq" id="WP_051883508.1">
    <property type="nucleotide sequence ID" value="NZ_APNK01000023.1"/>
</dbReference>
<comment type="caution">
    <text evidence="8">The sequence shown here is derived from an EMBL/GenBank/DDBJ whole genome shotgun (WGS) entry which is preliminary data.</text>
</comment>
<dbReference type="OrthoDB" id="9773404at2"/>
<feature type="transmembrane region" description="Helical" evidence="6">
    <location>
        <begin position="251"/>
        <end position="272"/>
    </location>
</feature>
<evidence type="ECO:0000256" key="6">
    <source>
        <dbReference type="SAM" id="Phobius"/>
    </source>
</evidence>
<dbReference type="InterPro" id="IPR011701">
    <property type="entry name" value="MFS"/>
</dbReference>
<comment type="similarity">
    <text evidence="5">Belongs to the major facilitator superfamily. Phthalate permease family.</text>
</comment>
<comment type="subcellular location">
    <subcellularLocation>
        <location evidence="1">Membrane</location>
        <topology evidence="1">Multi-pass membrane protein</topology>
    </subcellularLocation>
</comment>
<organism evidence="8 9">
    <name type="scientific">Salinisphaera hydrothermalis (strain C41B8)</name>
    <dbReference type="NCBI Taxonomy" id="1304275"/>
    <lineage>
        <taxon>Bacteria</taxon>
        <taxon>Pseudomonadati</taxon>
        <taxon>Pseudomonadota</taxon>
        <taxon>Gammaproteobacteria</taxon>
        <taxon>Salinisphaerales</taxon>
        <taxon>Salinisphaeraceae</taxon>
        <taxon>Salinisphaera</taxon>
    </lineage>
</organism>
<dbReference type="PATRIC" id="fig|1304275.5.peg.2716"/>
<evidence type="ECO:0000313" key="9">
    <source>
        <dbReference type="Proteomes" id="UP000028302"/>
    </source>
</evidence>
<dbReference type="InterPro" id="IPR020846">
    <property type="entry name" value="MFS_dom"/>
</dbReference>
<dbReference type="STRING" id="1304275.C41B8_13300"/>
<dbReference type="CDD" id="cd17319">
    <property type="entry name" value="MFS_ExuT_GudP_like"/>
    <property type="match status" value="1"/>
</dbReference>
<dbReference type="Proteomes" id="UP000028302">
    <property type="component" value="Unassembled WGS sequence"/>
</dbReference>
<feature type="transmembrane region" description="Helical" evidence="6">
    <location>
        <begin position="15"/>
        <end position="33"/>
    </location>
</feature>
<keyword evidence="2 6" id="KW-0812">Transmembrane</keyword>
<feature type="domain" description="Major facilitator superfamily (MFS) profile" evidence="7">
    <location>
        <begin position="20"/>
        <end position="438"/>
    </location>
</feature>
<reference evidence="8 9" key="1">
    <citation type="submission" date="2013-03" db="EMBL/GenBank/DDBJ databases">
        <title>Salinisphaera hydrothermalis C41B8 Genome Sequencing.</title>
        <authorList>
            <person name="Li C."/>
            <person name="Lai Q."/>
            <person name="Shao Z."/>
        </authorList>
    </citation>
    <scope>NUCLEOTIDE SEQUENCE [LARGE SCALE GENOMIC DNA]</scope>
    <source>
        <strain evidence="8 9">C41B8</strain>
    </source>
</reference>
<dbReference type="InterPro" id="IPR050382">
    <property type="entry name" value="MFS_Na/Anion_cotransporter"/>
</dbReference>
<evidence type="ECO:0000259" key="7">
    <source>
        <dbReference type="PROSITE" id="PS50850"/>
    </source>
</evidence>
<proteinExistence type="inferred from homology"/>
<evidence type="ECO:0000256" key="5">
    <source>
        <dbReference type="ARBA" id="ARBA00038514"/>
    </source>
</evidence>
<evidence type="ECO:0000313" key="8">
    <source>
        <dbReference type="EMBL" id="KEZ76714.1"/>
    </source>
</evidence>
<keyword evidence="3 6" id="KW-1133">Transmembrane helix</keyword>
<sequence>MSDISSRASASAATYYRWVVVALLFAIIVINYIDRSAISYAIGPMAKELGITDSQQGLVLGAFGIGYALTTFIGGILVDRFGARIVLAISVALWVVSIGGTGLVQGFMLALVARAALGLAEGPMFPGMTGAISRWLSPRERGKAMGSSLTAVPLSLAIGAPIVSSLIAWLGWRGMFYVLAVVSFMWLPLWWFMFRDRPEQSGFVNEAELREIRRLGDASDASAESDDAVAPASADGATSTSWHRLLTNPTLLANYWAFFVFGYFLFFFMTWLPGYLERVFHLSVSAVGWFSVVPWAAAAVVLFSLGHFSDNLLKRTRRLRPARSHLIAGTQAIAAVAIIPVAFSSSLTLSLIFITIALAASMGANSAYYAVNVDVAPDRSATALGIMDFGFAIAGFLAPAITGWVVGSQGSFDDAFFLLAALGLSSVILTLLFHRPDAHAIGHPYATDHAN</sequence>
<protein>
    <submittedName>
        <fullName evidence="8">Permease</fullName>
    </submittedName>
</protein>
<dbReference type="Pfam" id="PF07690">
    <property type="entry name" value="MFS_1"/>
    <property type="match status" value="1"/>
</dbReference>
<feature type="transmembrane region" description="Helical" evidence="6">
    <location>
        <begin position="383"/>
        <end position="404"/>
    </location>
</feature>
<dbReference type="AlphaFoldDB" id="A0A084IJ30"/>
<dbReference type="SUPFAM" id="SSF103473">
    <property type="entry name" value="MFS general substrate transporter"/>
    <property type="match status" value="1"/>
</dbReference>
<dbReference type="PROSITE" id="PS50850">
    <property type="entry name" value="MFS"/>
    <property type="match status" value="1"/>
</dbReference>
<keyword evidence="4 6" id="KW-0472">Membrane</keyword>
<name>A0A084IJ30_SALHC</name>
<evidence type="ECO:0000256" key="1">
    <source>
        <dbReference type="ARBA" id="ARBA00004141"/>
    </source>
</evidence>
<gene>
    <name evidence="8" type="ORF">C41B8_13300</name>
</gene>
<dbReference type="PANTHER" id="PTHR11662">
    <property type="entry name" value="SOLUTE CARRIER FAMILY 17"/>
    <property type="match status" value="1"/>
</dbReference>
<dbReference type="Gene3D" id="1.20.1250.20">
    <property type="entry name" value="MFS general substrate transporter like domains"/>
    <property type="match status" value="2"/>
</dbReference>
<feature type="transmembrane region" description="Helical" evidence="6">
    <location>
        <begin position="284"/>
        <end position="305"/>
    </location>
</feature>
<dbReference type="GO" id="GO:0016020">
    <property type="term" value="C:membrane"/>
    <property type="evidence" value="ECO:0007669"/>
    <property type="project" value="UniProtKB-SubCell"/>
</dbReference>
<dbReference type="GO" id="GO:0022857">
    <property type="term" value="F:transmembrane transporter activity"/>
    <property type="evidence" value="ECO:0007669"/>
    <property type="project" value="InterPro"/>
</dbReference>
<feature type="transmembrane region" description="Helical" evidence="6">
    <location>
        <begin position="115"/>
        <end position="136"/>
    </location>
</feature>
<dbReference type="PANTHER" id="PTHR11662:SF399">
    <property type="entry name" value="FI19708P1-RELATED"/>
    <property type="match status" value="1"/>
</dbReference>
<dbReference type="eggNOG" id="COG2271">
    <property type="taxonomic scope" value="Bacteria"/>
</dbReference>
<feature type="transmembrane region" description="Helical" evidence="6">
    <location>
        <begin position="416"/>
        <end position="433"/>
    </location>
</feature>
<dbReference type="EMBL" id="APNK01000023">
    <property type="protein sequence ID" value="KEZ76714.1"/>
    <property type="molecule type" value="Genomic_DNA"/>
</dbReference>
<feature type="transmembrane region" description="Helical" evidence="6">
    <location>
        <begin position="58"/>
        <end position="78"/>
    </location>
</feature>